<keyword evidence="4" id="KW-0472">Membrane</keyword>
<proteinExistence type="predicted"/>
<feature type="transmembrane region" description="Helical" evidence="4">
    <location>
        <begin position="383"/>
        <end position="406"/>
    </location>
</feature>
<feature type="transmembrane region" description="Helical" evidence="4">
    <location>
        <begin position="112"/>
        <end position="129"/>
    </location>
</feature>
<comment type="caution">
    <text evidence="5">The sequence shown here is derived from an EMBL/GenBank/DDBJ whole genome shotgun (WGS) entry which is preliminary data.</text>
</comment>
<dbReference type="InterPro" id="IPR011990">
    <property type="entry name" value="TPR-like_helical_dom_sf"/>
</dbReference>
<feature type="transmembrane region" description="Helical" evidence="4">
    <location>
        <begin position="85"/>
        <end position="106"/>
    </location>
</feature>
<dbReference type="OrthoDB" id="5932158at2"/>
<feature type="repeat" description="TPR" evidence="3">
    <location>
        <begin position="513"/>
        <end position="546"/>
    </location>
</feature>
<evidence type="ECO:0000313" key="6">
    <source>
        <dbReference type="Proteomes" id="UP000295341"/>
    </source>
</evidence>
<organism evidence="5 6">
    <name type="scientific">Panacagrimonas perspica</name>
    <dbReference type="NCBI Taxonomy" id="381431"/>
    <lineage>
        <taxon>Bacteria</taxon>
        <taxon>Pseudomonadati</taxon>
        <taxon>Pseudomonadota</taxon>
        <taxon>Gammaproteobacteria</taxon>
        <taxon>Nevskiales</taxon>
        <taxon>Nevskiaceae</taxon>
        <taxon>Panacagrimonas</taxon>
    </lineage>
</organism>
<keyword evidence="4" id="KW-0812">Transmembrane</keyword>
<evidence type="ECO:0000256" key="4">
    <source>
        <dbReference type="SAM" id="Phobius"/>
    </source>
</evidence>
<feature type="transmembrane region" description="Helical" evidence="4">
    <location>
        <begin position="296"/>
        <end position="315"/>
    </location>
</feature>
<dbReference type="RefSeq" id="WP_133881908.1">
    <property type="nucleotide sequence ID" value="NZ_MWIN01000029.1"/>
</dbReference>
<dbReference type="Proteomes" id="UP000295341">
    <property type="component" value="Unassembled WGS sequence"/>
</dbReference>
<gene>
    <name evidence="5" type="ORF">DFR24_2726</name>
</gene>
<dbReference type="InterPro" id="IPR019734">
    <property type="entry name" value="TPR_rpt"/>
</dbReference>
<protein>
    <submittedName>
        <fullName evidence="5">Uncharacterized protein</fullName>
    </submittedName>
</protein>
<evidence type="ECO:0000256" key="2">
    <source>
        <dbReference type="ARBA" id="ARBA00022803"/>
    </source>
</evidence>
<dbReference type="InterPro" id="IPR052346">
    <property type="entry name" value="O-mannosyl-transferase_TMTC"/>
</dbReference>
<feature type="transmembrane region" description="Helical" evidence="4">
    <location>
        <begin position="321"/>
        <end position="340"/>
    </location>
</feature>
<reference evidence="5 6" key="1">
    <citation type="submission" date="2019-03" db="EMBL/GenBank/DDBJ databases">
        <title>Genomic Encyclopedia of Type Strains, Phase IV (KMG-IV): sequencing the most valuable type-strain genomes for metagenomic binning, comparative biology and taxonomic classification.</title>
        <authorList>
            <person name="Goeker M."/>
        </authorList>
    </citation>
    <scope>NUCLEOTIDE SEQUENCE [LARGE SCALE GENOMIC DNA]</scope>
    <source>
        <strain evidence="5 6">DSM 26377</strain>
    </source>
</reference>
<dbReference type="PANTHER" id="PTHR44227:SF3">
    <property type="entry name" value="PROTEIN O-MANNOSYL-TRANSFERASE TMTC4"/>
    <property type="match status" value="1"/>
</dbReference>
<dbReference type="AlphaFoldDB" id="A0A4R7P3V9"/>
<keyword evidence="1" id="KW-0677">Repeat</keyword>
<feature type="transmembrane region" description="Helical" evidence="4">
    <location>
        <begin position="141"/>
        <end position="161"/>
    </location>
</feature>
<evidence type="ECO:0000313" key="5">
    <source>
        <dbReference type="EMBL" id="TDU28357.1"/>
    </source>
</evidence>
<feature type="transmembrane region" description="Helical" evidence="4">
    <location>
        <begin position="352"/>
        <end position="371"/>
    </location>
</feature>
<dbReference type="PROSITE" id="PS50005">
    <property type="entry name" value="TPR"/>
    <property type="match status" value="1"/>
</dbReference>
<evidence type="ECO:0000256" key="3">
    <source>
        <dbReference type="PROSITE-ProRule" id="PRU00339"/>
    </source>
</evidence>
<accession>A0A4R7P3V9</accession>
<keyword evidence="6" id="KW-1185">Reference proteome</keyword>
<dbReference type="SUPFAM" id="SSF48452">
    <property type="entry name" value="TPR-like"/>
    <property type="match status" value="1"/>
</dbReference>
<dbReference type="Gene3D" id="1.25.40.10">
    <property type="entry name" value="Tetratricopeptide repeat domain"/>
    <property type="match status" value="1"/>
</dbReference>
<keyword evidence="4" id="KW-1133">Transmembrane helix</keyword>
<sequence length="619" mass="67474">MWLLPAVLLLTGLLYHGTLSNGFVWDDSILFVDNASLRSGVIDWAVLSQPVMDGTTYLRPLVLASWAAEFRLWGVNATAAHAVNLALHLLNVALVYVLALMLLRPLACPSPVWRAGLAALIYGLHPCLLEATAWISGRFDLMATTFMLLALIADGVIAGRWSRAAGIAFSFALALGSKEVAVMLPPLLLCLRLVREPAPELPLWRAVLRIAQRDFPTVLALGLVFALWVMLRLSAFGAVVHSASPFVGQPSGAALYLHPLLVLNALQFYLAEIVVPFTTLGPLHPFIVEDLASGPGVLRASGALLALAGLAWLLWKRSPVGFLIACVLLALLPVLQIVPLSSTARSIGSDRFLTLPLVFIALSLAAMPFPLTQQVSLRVQKLGTGLLLGAWIFLSAATITVTVPLWRSDLSLWAWSYQKFPDLQFAQSAYLHALSNAKRLDEAAVVFERLRAKGPLHSFVQIQYGAYLASAGQLDEAENYLRGALRAYAVDADGNRRDPHHVSPRDGDRPILAHAYQALSQIHNSRGDFEEALRDIDIALNYKPGVPVFGAAKALMLLATNQVEAGEALYTQSMSQLMPEQRLVVANSRIRFLARLCTQHNEPRKVICEGYEPPPPIPH</sequence>
<dbReference type="EMBL" id="SOBT01000009">
    <property type="protein sequence ID" value="TDU28357.1"/>
    <property type="molecule type" value="Genomic_DNA"/>
</dbReference>
<keyword evidence="2 3" id="KW-0802">TPR repeat</keyword>
<name>A0A4R7P3V9_9GAMM</name>
<feature type="transmembrane region" description="Helical" evidence="4">
    <location>
        <begin position="215"/>
        <end position="235"/>
    </location>
</feature>
<evidence type="ECO:0000256" key="1">
    <source>
        <dbReference type="ARBA" id="ARBA00022737"/>
    </source>
</evidence>
<dbReference type="PANTHER" id="PTHR44227">
    <property type="match status" value="1"/>
</dbReference>